<protein>
    <submittedName>
        <fullName evidence="2">Uncharacterized protein</fullName>
    </submittedName>
</protein>
<evidence type="ECO:0000256" key="1">
    <source>
        <dbReference type="SAM" id="MobiDB-lite"/>
    </source>
</evidence>
<evidence type="ECO:0000313" key="2">
    <source>
        <dbReference type="EMBL" id="KAJ8368318.1"/>
    </source>
</evidence>
<organism evidence="2 3">
    <name type="scientific">Synaphobranchus kaupii</name>
    <name type="common">Kaup's arrowtooth eel</name>
    <dbReference type="NCBI Taxonomy" id="118154"/>
    <lineage>
        <taxon>Eukaryota</taxon>
        <taxon>Metazoa</taxon>
        <taxon>Chordata</taxon>
        <taxon>Craniata</taxon>
        <taxon>Vertebrata</taxon>
        <taxon>Euteleostomi</taxon>
        <taxon>Actinopterygii</taxon>
        <taxon>Neopterygii</taxon>
        <taxon>Teleostei</taxon>
        <taxon>Anguilliformes</taxon>
        <taxon>Synaphobranchidae</taxon>
        <taxon>Synaphobranchus</taxon>
    </lineage>
</organism>
<feature type="region of interest" description="Disordered" evidence="1">
    <location>
        <begin position="14"/>
        <end position="73"/>
    </location>
</feature>
<dbReference type="AlphaFoldDB" id="A0A9Q1FV51"/>
<proteinExistence type="predicted"/>
<name>A0A9Q1FV51_SYNKA</name>
<accession>A0A9Q1FV51</accession>
<comment type="caution">
    <text evidence="2">The sequence shown here is derived from an EMBL/GenBank/DDBJ whole genome shotgun (WGS) entry which is preliminary data.</text>
</comment>
<dbReference type="Proteomes" id="UP001152622">
    <property type="component" value="Chromosome 3"/>
</dbReference>
<dbReference type="EMBL" id="JAINUF010000003">
    <property type="protein sequence ID" value="KAJ8368318.1"/>
    <property type="molecule type" value="Genomic_DNA"/>
</dbReference>
<keyword evidence="3" id="KW-1185">Reference proteome</keyword>
<gene>
    <name evidence="2" type="ORF">SKAU_G00083460</name>
</gene>
<reference evidence="2" key="1">
    <citation type="journal article" date="2023" name="Science">
        <title>Genome structures resolve the early diversification of teleost fishes.</title>
        <authorList>
            <person name="Parey E."/>
            <person name="Louis A."/>
            <person name="Montfort J."/>
            <person name="Bouchez O."/>
            <person name="Roques C."/>
            <person name="Iampietro C."/>
            <person name="Lluch J."/>
            <person name="Castinel A."/>
            <person name="Donnadieu C."/>
            <person name="Desvignes T."/>
            <person name="Floi Bucao C."/>
            <person name="Jouanno E."/>
            <person name="Wen M."/>
            <person name="Mejri S."/>
            <person name="Dirks R."/>
            <person name="Jansen H."/>
            <person name="Henkel C."/>
            <person name="Chen W.J."/>
            <person name="Zahm M."/>
            <person name="Cabau C."/>
            <person name="Klopp C."/>
            <person name="Thompson A.W."/>
            <person name="Robinson-Rechavi M."/>
            <person name="Braasch I."/>
            <person name="Lecointre G."/>
            <person name="Bobe J."/>
            <person name="Postlethwait J.H."/>
            <person name="Berthelot C."/>
            <person name="Roest Crollius H."/>
            <person name="Guiguen Y."/>
        </authorList>
    </citation>
    <scope>NUCLEOTIDE SEQUENCE</scope>
    <source>
        <strain evidence="2">WJC10195</strain>
    </source>
</reference>
<evidence type="ECO:0000313" key="3">
    <source>
        <dbReference type="Proteomes" id="UP001152622"/>
    </source>
</evidence>
<sequence>MTRVTGCVLITDRAITAPVRTPQKGGRKSRSARPLGGGSSRPLPSSCRASPRGPQSGTRFTGPAPLLNTDLGQRDEDVHIICPAVSG</sequence>